<accession>F0J8R2</accession>
<protein>
    <submittedName>
        <fullName evidence="2">Hypothetical secreted protein 682</fullName>
    </submittedName>
</protein>
<feature type="chain" id="PRO_5003254743" evidence="1">
    <location>
        <begin position="28"/>
        <end position="122"/>
    </location>
</feature>
<dbReference type="AlphaFoldDB" id="F0J8R2"/>
<sequence>MAVPFPPASWCCAALILLAIFPCAAVADSEGPHGRTVLRRSRRTLDSLCGSEQFVNAVARTLMDESRPLLASTEPLVLGEGPEWRGVRFSNGRLWGASTVHLRERVLLRCDSTRMAVALHVA</sequence>
<feature type="non-terminal residue" evidence="2">
    <location>
        <position position="122"/>
    </location>
</feature>
<proteinExistence type="evidence at transcript level"/>
<feature type="signal peptide" evidence="1">
    <location>
        <begin position="1"/>
        <end position="27"/>
    </location>
</feature>
<organism evidence="2">
    <name type="scientific">Amblyomma variegatum</name>
    <name type="common">Tropical bont tick</name>
    <dbReference type="NCBI Taxonomy" id="34610"/>
    <lineage>
        <taxon>Eukaryota</taxon>
        <taxon>Metazoa</taxon>
        <taxon>Ecdysozoa</taxon>
        <taxon>Arthropoda</taxon>
        <taxon>Chelicerata</taxon>
        <taxon>Arachnida</taxon>
        <taxon>Acari</taxon>
        <taxon>Parasitiformes</taxon>
        <taxon>Ixodida</taxon>
        <taxon>Ixodoidea</taxon>
        <taxon>Ixodidae</taxon>
        <taxon>Amblyomminae</taxon>
        <taxon>Amblyomma</taxon>
    </lineage>
</organism>
<reference evidence="2" key="1">
    <citation type="journal article" date="2011" name="BMC Genomics">
        <title>A further insight into the sialome of the tropical bont tick, Amblyomma variegatum.</title>
        <authorList>
            <person name="Ribeiro J.M."/>
            <person name="Anderson J.M."/>
            <person name="Manoukis N.C."/>
            <person name="Meng Z."/>
            <person name="Francishetti I.M."/>
        </authorList>
    </citation>
    <scope>NUCLEOTIDE SEQUENCE</scope>
    <source>
        <strain evidence="2">Amb_var-682</strain>
        <tissue evidence="2">Salivary gland</tissue>
    </source>
</reference>
<name>F0J8R2_AMBVA</name>
<evidence type="ECO:0000313" key="2">
    <source>
        <dbReference type="EMBL" id="DAA34269.1"/>
    </source>
</evidence>
<evidence type="ECO:0000256" key="1">
    <source>
        <dbReference type="SAM" id="SignalP"/>
    </source>
</evidence>
<keyword evidence="1" id="KW-0732">Signal</keyword>
<dbReference type="EMBL" id="BK007263">
    <property type="protein sequence ID" value="DAA34269.1"/>
    <property type="molecule type" value="mRNA"/>
</dbReference>